<dbReference type="Pfam" id="PF04357">
    <property type="entry name" value="TamB"/>
    <property type="match status" value="1"/>
</dbReference>
<gene>
    <name evidence="6" type="ORF">ACFFGY_19725</name>
</gene>
<evidence type="ECO:0000313" key="6">
    <source>
        <dbReference type="EMBL" id="MFC0410487.1"/>
    </source>
</evidence>
<evidence type="ECO:0000313" key="7">
    <source>
        <dbReference type="Proteomes" id="UP001589865"/>
    </source>
</evidence>
<comment type="caution">
    <text evidence="6">The sequence shown here is derived from an EMBL/GenBank/DDBJ whole genome shotgun (WGS) entry which is preliminary data.</text>
</comment>
<sequence length="1354" mass="137478">MRRSLKWIAGILLVLILLPVILVGGALVWASTDSGGDTIGRLAGRFVPGLTITGLRGSLPGHPRIARITMADEKGVYLTVDNALLDLDLAALIHRQVHVAALKADRVAFDRLPVSSAPEPPSQPREGSLLPQLPQLPVEVVLDTAEVGRIELGEAVAGRAAVLNLQAGGRYGADGLFLGAKARRLDAPGALDADVAMAPGQQVKLLLNYDEPAGGMVAGLLGVPPGPATARVSLDGPATGAALTLDARIGDGVSAKINGTLALPADGGIGLQAKGNVQAPALLPQPVTGGDFAVDLRPENGGLRLNALTVDATPGHVEASGFVGDNSDLRLSARLNNASTLGSLLPAGLGWTGITLDGHVTGSTSAPAVEAHAVVADPRFPQAPPTLVGDRLTADLKADGQRVEHLTLAGAGLNASVSGQYRDALDLAVQASMGDAKALGTLLPDGIGWGGLNLDGKVTGTTADPTVDAKLVMHDPRLPEPAPGLLGKAPVLALRGNLRQIEHLELTGAGLTATASGQYRDPLDLKAQIRLANAAATGQPVRGELQADLHVGGTTAAPSVEATVTSPLLEAQGHKVEGLRLEASLPQIAPPTGTATLRGKVDGQALTLDAASVLEGTILRIQKLAAGLGPVNLQGGGSFDTAAKLFTGDVMVQAANLAPLSGLAGTPLSGGLRLEAHGMPDARGTQAVRADLRLNNLSAAGTPVNGTVQAEGPLDALNLQAQVTAMEARVNTRARLALLGEERRVDLAALDVTRGQLGVRLTTPATVTQAANGAIRIANLNLAARPGGSLRVAGTWGPQNADLKAVLTALPASIVNIFVPEPAIAGTVSADVTVGGTTAAPSVDGTVKAVGLKTNAPWAAGLPAANLDVTARMRGQAIEANAVLQAGAATRATLEARLPQGAGGDAPIQATLRGNADLGVIAAPLLAAGANRATGRLTIDAQAGGTVSAPRLSGGAQLAGGSFRNLEYGAALRNIAARITMQGDRVVIESLSADGAKGTLTAQGELQPFAAGQPINLTLATRGLQPVTSDLFTGTFNSDVTLSGGIGSGLRTAGRIEIPTATLGIPNSLPGSVADLGPIEERGRGIPARQVAVRQRAARPEANAQAHQAAQQAAATSSAPIALDVTVVVPGRFYVRGHGLDAEMEGELHVTGFATAPLINGGLRMVRGNFTILDRRINFSRGNLNFGGAVIPDLDFLATSTVQSTTINIAITGQPSAPKIEFTSSPELPQDEVLARLLFRRSTSQLSPFQIAQIAQVLAGATGLIDEGSGGGFLSRIGRSLGLDRLGVGSGSSGALGVEAGGYLGDGIYLNVDPGATTGQPRVGVEVELTPRLKVESSTGTDGQSAGVTYEYEY</sequence>
<comment type="subcellular location">
    <subcellularLocation>
        <location evidence="1">Membrane</location>
        <topology evidence="1">Single-pass membrane protein</topology>
    </subcellularLocation>
</comment>
<keyword evidence="4" id="KW-0472">Membrane</keyword>
<evidence type="ECO:0000256" key="1">
    <source>
        <dbReference type="ARBA" id="ARBA00004167"/>
    </source>
</evidence>
<name>A0ABV6JXM6_9PROT</name>
<dbReference type="RefSeq" id="WP_377046237.1">
    <property type="nucleotide sequence ID" value="NZ_JBHLUN010000015.1"/>
</dbReference>
<proteinExistence type="predicted"/>
<keyword evidence="7" id="KW-1185">Reference proteome</keyword>
<feature type="domain" description="Translocation and assembly module TamB C-terminal" evidence="5">
    <location>
        <begin position="991"/>
        <end position="1354"/>
    </location>
</feature>
<evidence type="ECO:0000259" key="5">
    <source>
        <dbReference type="Pfam" id="PF04357"/>
    </source>
</evidence>
<dbReference type="InterPro" id="IPR007452">
    <property type="entry name" value="TamB_C"/>
</dbReference>
<organism evidence="6 7">
    <name type="scientific">Roseomonas elaeocarpi</name>
    <dbReference type="NCBI Taxonomy" id="907779"/>
    <lineage>
        <taxon>Bacteria</taxon>
        <taxon>Pseudomonadati</taxon>
        <taxon>Pseudomonadota</taxon>
        <taxon>Alphaproteobacteria</taxon>
        <taxon>Acetobacterales</taxon>
        <taxon>Roseomonadaceae</taxon>
        <taxon>Roseomonas</taxon>
    </lineage>
</organism>
<protein>
    <submittedName>
        <fullName evidence="6">Translocation/assembly module TamB domain-containing protein</fullName>
    </submittedName>
</protein>
<reference evidence="6 7" key="1">
    <citation type="submission" date="2024-09" db="EMBL/GenBank/DDBJ databases">
        <authorList>
            <person name="Sun Q."/>
            <person name="Mori K."/>
        </authorList>
    </citation>
    <scope>NUCLEOTIDE SEQUENCE [LARGE SCALE GENOMIC DNA]</scope>
    <source>
        <strain evidence="6 7">TBRC 5777</strain>
    </source>
</reference>
<evidence type="ECO:0000256" key="2">
    <source>
        <dbReference type="ARBA" id="ARBA00022692"/>
    </source>
</evidence>
<dbReference type="Proteomes" id="UP001589865">
    <property type="component" value="Unassembled WGS sequence"/>
</dbReference>
<keyword evidence="2" id="KW-0812">Transmembrane</keyword>
<dbReference type="EMBL" id="JBHLUN010000015">
    <property type="protein sequence ID" value="MFC0410487.1"/>
    <property type="molecule type" value="Genomic_DNA"/>
</dbReference>
<dbReference type="PANTHER" id="PTHR36985">
    <property type="entry name" value="TRANSLOCATION AND ASSEMBLY MODULE SUBUNIT TAMB"/>
    <property type="match status" value="1"/>
</dbReference>
<evidence type="ECO:0000256" key="4">
    <source>
        <dbReference type="ARBA" id="ARBA00023136"/>
    </source>
</evidence>
<evidence type="ECO:0000256" key="3">
    <source>
        <dbReference type="ARBA" id="ARBA00022989"/>
    </source>
</evidence>
<accession>A0ABV6JXM6</accession>
<keyword evidence="3" id="KW-1133">Transmembrane helix</keyword>
<dbReference type="PANTHER" id="PTHR36985:SF1">
    <property type="entry name" value="TRANSLOCATION AND ASSEMBLY MODULE SUBUNIT TAMB"/>
    <property type="match status" value="1"/>
</dbReference>